<reference evidence="3 4" key="2">
    <citation type="journal article" date="2019" name="G3 (Bethesda)">
        <title>Hybrid Assembly of the Genome of the Entomopathogenic Nematode Steinernema carpocapsae Identifies the X-Chromosome.</title>
        <authorList>
            <person name="Serra L."/>
            <person name="Macchietto M."/>
            <person name="Macias-Munoz A."/>
            <person name="McGill C.J."/>
            <person name="Rodriguez I.M."/>
            <person name="Rodriguez B."/>
            <person name="Murad R."/>
            <person name="Mortazavi A."/>
        </authorList>
    </citation>
    <scope>NUCLEOTIDE SEQUENCE [LARGE SCALE GENOMIC DNA]</scope>
    <source>
        <strain evidence="3 4">ALL</strain>
    </source>
</reference>
<dbReference type="InterPro" id="IPR001254">
    <property type="entry name" value="Trypsin_dom"/>
</dbReference>
<evidence type="ECO:0000259" key="2">
    <source>
        <dbReference type="PROSITE" id="PS50240"/>
    </source>
</evidence>
<keyword evidence="4" id="KW-1185">Reference proteome</keyword>
<dbReference type="SMART" id="SM00020">
    <property type="entry name" value="Tryp_SPc"/>
    <property type="match status" value="1"/>
</dbReference>
<protein>
    <recommendedName>
        <fullName evidence="2">Peptidase S1 domain-containing protein</fullName>
    </recommendedName>
</protein>
<reference evidence="3 4" key="1">
    <citation type="journal article" date="2015" name="Genome Biol.">
        <title>Comparative genomics of Steinernema reveals deeply conserved gene regulatory networks.</title>
        <authorList>
            <person name="Dillman A.R."/>
            <person name="Macchietto M."/>
            <person name="Porter C.F."/>
            <person name="Rogers A."/>
            <person name="Williams B."/>
            <person name="Antoshechkin I."/>
            <person name="Lee M.M."/>
            <person name="Goodwin Z."/>
            <person name="Lu X."/>
            <person name="Lewis E.E."/>
            <person name="Goodrich-Blair H."/>
            <person name="Stock S.P."/>
            <person name="Adams B.J."/>
            <person name="Sternberg P.W."/>
            <person name="Mortazavi A."/>
        </authorList>
    </citation>
    <scope>NUCLEOTIDE SEQUENCE [LARGE SCALE GENOMIC DNA]</scope>
    <source>
        <strain evidence="3 4">ALL</strain>
    </source>
</reference>
<dbReference type="PROSITE" id="PS00134">
    <property type="entry name" value="TRYPSIN_HIS"/>
    <property type="match status" value="1"/>
</dbReference>
<dbReference type="EMBL" id="AZBU02000014">
    <property type="protein sequence ID" value="TKR58011.1"/>
    <property type="molecule type" value="Genomic_DNA"/>
</dbReference>
<dbReference type="PROSITE" id="PS50240">
    <property type="entry name" value="TRYPSIN_DOM"/>
    <property type="match status" value="1"/>
</dbReference>
<dbReference type="Proteomes" id="UP000298663">
    <property type="component" value="Unassembled WGS sequence"/>
</dbReference>
<dbReference type="InterPro" id="IPR018114">
    <property type="entry name" value="TRYPSIN_HIS"/>
</dbReference>
<dbReference type="Pfam" id="PF00089">
    <property type="entry name" value="Trypsin"/>
    <property type="match status" value="1"/>
</dbReference>
<evidence type="ECO:0000313" key="3">
    <source>
        <dbReference type="EMBL" id="TKR58011.1"/>
    </source>
</evidence>
<dbReference type="InterPro" id="IPR043504">
    <property type="entry name" value="Peptidase_S1_PA_chymotrypsin"/>
</dbReference>
<evidence type="ECO:0000313" key="4">
    <source>
        <dbReference type="Proteomes" id="UP000298663"/>
    </source>
</evidence>
<dbReference type="SUPFAM" id="SSF50494">
    <property type="entry name" value="Trypsin-like serine proteases"/>
    <property type="match status" value="1"/>
</dbReference>
<comment type="caution">
    <text evidence="3">The sequence shown here is derived from an EMBL/GenBank/DDBJ whole genome shotgun (WGS) entry which is preliminary data.</text>
</comment>
<feature type="domain" description="Peptidase S1" evidence="2">
    <location>
        <begin position="1"/>
        <end position="209"/>
    </location>
</feature>
<keyword evidence="1" id="KW-1015">Disulfide bond</keyword>
<organism evidence="3 4">
    <name type="scientific">Steinernema carpocapsae</name>
    <name type="common">Entomopathogenic nematode</name>
    <dbReference type="NCBI Taxonomy" id="34508"/>
    <lineage>
        <taxon>Eukaryota</taxon>
        <taxon>Metazoa</taxon>
        <taxon>Ecdysozoa</taxon>
        <taxon>Nematoda</taxon>
        <taxon>Chromadorea</taxon>
        <taxon>Rhabditida</taxon>
        <taxon>Tylenchina</taxon>
        <taxon>Panagrolaimomorpha</taxon>
        <taxon>Strongyloidoidea</taxon>
        <taxon>Steinernematidae</taxon>
        <taxon>Steinernema</taxon>
    </lineage>
</organism>
<dbReference type="GO" id="GO:0004252">
    <property type="term" value="F:serine-type endopeptidase activity"/>
    <property type="evidence" value="ECO:0007669"/>
    <property type="project" value="InterPro"/>
</dbReference>
<dbReference type="PANTHER" id="PTHR24252:SF7">
    <property type="entry name" value="HYALIN"/>
    <property type="match status" value="1"/>
</dbReference>
<evidence type="ECO:0000256" key="1">
    <source>
        <dbReference type="ARBA" id="ARBA00023157"/>
    </source>
</evidence>
<dbReference type="Gene3D" id="2.40.10.10">
    <property type="entry name" value="Trypsin-like serine proteases"/>
    <property type="match status" value="1"/>
</dbReference>
<dbReference type="GO" id="GO:0006508">
    <property type="term" value="P:proteolysis"/>
    <property type="evidence" value="ECO:0007669"/>
    <property type="project" value="InterPro"/>
</dbReference>
<proteinExistence type="predicted"/>
<dbReference type="PANTHER" id="PTHR24252">
    <property type="entry name" value="ACROSIN-RELATED"/>
    <property type="match status" value="1"/>
</dbReference>
<name>A0A4U5LPY8_STECR</name>
<dbReference type="OrthoDB" id="5869618at2759"/>
<dbReference type="AlphaFoldDB" id="A0A4U5LPY8"/>
<accession>A0A4U5LPY8</accession>
<gene>
    <name evidence="3" type="ORF">L596_030639</name>
</gene>
<dbReference type="InterPro" id="IPR009003">
    <property type="entry name" value="Peptidase_S1_PA"/>
</dbReference>
<sequence length="209" mass="23607">MCGGTLITTTHVLTAGHCTAEMDAPARIMAGSVSLKEQSPNTQWRDIHSIYTYPTYDNDDPLVYDDIAIVEFNPPVSLNRDIQLVKIVKDDTELLKQTAALISGFGTYTYEDRQGEKMGKTSDELLWTQVQLFPWDYCNRQWGRTLNQKQICAGSKGRGTGGVNVDFLKQVISKCLGRQRRPYPSTLQQEPLPSRPHLLWRSKARSCPK</sequence>